<organism evidence="1 2">
    <name type="scientific">Pseudobacteriovorax antillogorgiicola</name>
    <dbReference type="NCBI Taxonomy" id="1513793"/>
    <lineage>
        <taxon>Bacteria</taxon>
        <taxon>Pseudomonadati</taxon>
        <taxon>Bdellovibrionota</taxon>
        <taxon>Oligoflexia</taxon>
        <taxon>Oligoflexales</taxon>
        <taxon>Pseudobacteriovoracaceae</taxon>
        <taxon>Pseudobacteriovorax</taxon>
    </lineage>
</organism>
<dbReference type="Proteomes" id="UP000192907">
    <property type="component" value="Unassembled WGS sequence"/>
</dbReference>
<proteinExistence type="predicted"/>
<dbReference type="EMBL" id="FWZT01000006">
    <property type="protein sequence ID" value="SMF16738.1"/>
    <property type="molecule type" value="Genomic_DNA"/>
</dbReference>
<evidence type="ECO:0000313" key="1">
    <source>
        <dbReference type="EMBL" id="SMF16738.1"/>
    </source>
</evidence>
<gene>
    <name evidence="1" type="ORF">SAMN06296036_10662</name>
</gene>
<dbReference type="RefSeq" id="WP_159455270.1">
    <property type="nucleotide sequence ID" value="NZ_FWZT01000006.1"/>
</dbReference>
<protein>
    <submittedName>
        <fullName evidence="1">Uncharacterized protein</fullName>
    </submittedName>
</protein>
<dbReference type="AlphaFoldDB" id="A0A1Y6BL18"/>
<reference evidence="2" key="1">
    <citation type="submission" date="2017-04" db="EMBL/GenBank/DDBJ databases">
        <authorList>
            <person name="Varghese N."/>
            <person name="Submissions S."/>
        </authorList>
    </citation>
    <scope>NUCLEOTIDE SEQUENCE [LARGE SCALE GENOMIC DNA]</scope>
    <source>
        <strain evidence="2">RKEM611</strain>
    </source>
</reference>
<accession>A0A1Y6BL18</accession>
<name>A0A1Y6BL18_9BACT</name>
<sequence>MLHKADMNWLEELRKNLACYQPKPDGIAGIRKFSAWQPNGSQETKKEV</sequence>
<evidence type="ECO:0000313" key="2">
    <source>
        <dbReference type="Proteomes" id="UP000192907"/>
    </source>
</evidence>
<keyword evidence="2" id="KW-1185">Reference proteome</keyword>